<keyword evidence="11" id="KW-1185">Reference proteome</keyword>
<comment type="cofactor">
    <cofactor evidence="7">
        <name>Mg(2+)</name>
        <dbReference type="ChEBI" id="CHEBI:18420"/>
    </cofactor>
</comment>
<evidence type="ECO:0000259" key="9">
    <source>
        <dbReference type="SMART" id="SM00852"/>
    </source>
</evidence>
<gene>
    <name evidence="10" type="ORF">ACFFFR_05515</name>
</gene>
<comment type="function">
    <text evidence="1 7">Catalyzes the insertion of molybdate into adenylated molybdopterin with the concomitant release of AMP.</text>
</comment>
<protein>
    <recommendedName>
        <fullName evidence="7">Molybdopterin molybdenumtransferase</fullName>
        <ecNumber evidence="7">2.10.1.1</ecNumber>
    </recommendedName>
</protein>
<dbReference type="SUPFAM" id="SSF63882">
    <property type="entry name" value="MoeA N-terminal region -like"/>
    <property type="match status" value="1"/>
</dbReference>
<dbReference type="CDD" id="cd00887">
    <property type="entry name" value="MoeA"/>
    <property type="match status" value="1"/>
</dbReference>
<evidence type="ECO:0000256" key="1">
    <source>
        <dbReference type="ARBA" id="ARBA00002901"/>
    </source>
</evidence>
<dbReference type="InterPro" id="IPR036135">
    <property type="entry name" value="MoeA_linker/N_sf"/>
</dbReference>
<dbReference type="RefSeq" id="WP_377458549.1">
    <property type="nucleotide sequence ID" value="NZ_JBHLUB010000026.1"/>
</dbReference>
<dbReference type="SUPFAM" id="SSF53218">
    <property type="entry name" value="Molybdenum cofactor biosynthesis proteins"/>
    <property type="match status" value="1"/>
</dbReference>
<dbReference type="Gene3D" id="2.170.190.11">
    <property type="entry name" value="Molybdopterin biosynthesis moea protein, domain 3"/>
    <property type="match status" value="1"/>
</dbReference>
<evidence type="ECO:0000256" key="2">
    <source>
        <dbReference type="ARBA" id="ARBA00005046"/>
    </source>
</evidence>
<dbReference type="PANTHER" id="PTHR10192:SF5">
    <property type="entry name" value="GEPHYRIN"/>
    <property type="match status" value="1"/>
</dbReference>
<evidence type="ECO:0000256" key="6">
    <source>
        <dbReference type="ARBA" id="ARBA00047317"/>
    </source>
</evidence>
<evidence type="ECO:0000256" key="3">
    <source>
        <dbReference type="ARBA" id="ARBA00010763"/>
    </source>
</evidence>
<accession>A0ABV6P9Q3</accession>
<comment type="catalytic activity">
    <reaction evidence="6">
        <text>adenylyl-molybdopterin + molybdate = Mo-molybdopterin + AMP + H(+)</text>
        <dbReference type="Rhea" id="RHEA:35047"/>
        <dbReference type="ChEBI" id="CHEBI:15378"/>
        <dbReference type="ChEBI" id="CHEBI:36264"/>
        <dbReference type="ChEBI" id="CHEBI:62727"/>
        <dbReference type="ChEBI" id="CHEBI:71302"/>
        <dbReference type="ChEBI" id="CHEBI:456215"/>
        <dbReference type="EC" id="2.10.1.1"/>
    </reaction>
</comment>
<keyword evidence="7" id="KW-0460">Magnesium</keyword>
<keyword evidence="5 7" id="KW-0501">Molybdenum cofactor biosynthesis</keyword>
<evidence type="ECO:0000256" key="5">
    <source>
        <dbReference type="ARBA" id="ARBA00023150"/>
    </source>
</evidence>
<dbReference type="PROSITE" id="PS01078">
    <property type="entry name" value="MOCF_BIOSYNTHESIS_1"/>
    <property type="match status" value="1"/>
</dbReference>
<dbReference type="Gene3D" id="3.90.105.10">
    <property type="entry name" value="Molybdopterin biosynthesis moea protein, domain 2"/>
    <property type="match status" value="1"/>
</dbReference>
<dbReference type="InterPro" id="IPR036688">
    <property type="entry name" value="MoeA_C_domain_IV_sf"/>
</dbReference>
<comment type="pathway">
    <text evidence="2 7">Cofactor biosynthesis; molybdopterin biosynthesis.</text>
</comment>
<dbReference type="SMART" id="SM00852">
    <property type="entry name" value="MoCF_biosynth"/>
    <property type="match status" value="1"/>
</dbReference>
<dbReference type="InterPro" id="IPR038987">
    <property type="entry name" value="MoeA-like"/>
</dbReference>
<dbReference type="InterPro" id="IPR036425">
    <property type="entry name" value="MoaB/Mog-like_dom_sf"/>
</dbReference>
<dbReference type="Pfam" id="PF03453">
    <property type="entry name" value="MoeA_N"/>
    <property type="match status" value="1"/>
</dbReference>
<name>A0ABV6P9Q3_9MICC</name>
<dbReference type="PANTHER" id="PTHR10192">
    <property type="entry name" value="MOLYBDOPTERIN BIOSYNTHESIS PROTEIN"/>
    <property type="match status" value="1"/>
</dbReference>
<sequence>MPTDNSWTRSRDIAAAQHPLPTAQKPLTEAYGHVLAKDTSALIAVSHYVSAAMDGYAINTPESFTGPWKLVSEGRRDGNLELAAGEAAGILTGSAVPETATSVLRIEHTRIEDGLIYLLPNHTQTRDLEPEANIRGAGAEVVAGQRILTARTLIGPAELAAAAVAGVDYLECYPKPRIGFVFTGDEVITEGLPGPGEVRDAFSPYFAQLMCELRHGSQRIPAETIYQARIDDDLDSMSAELVRAASEVDVLITTGGTGFSSADYLRRALAQEGAQILVPEISMRPGHPTVLAQLPATEQQRLAGRGGTFVVGLPGNPLAALAGFATVGMPLLAALSGVGQLTEHHGVAGETCQTKKGPRLMPARDQQGVIQASTFYGSAMLRGLLGAQYFAVVSEETNPGDLIPLLPLPWANFDPQRGA</sequence>
<keyword evidence="7" id="KW-0808">Transferase</keyword>
<evidence type="ECO:0000313" key="11">
    <source>
        <dbReference type="Proteomes" id="UP001589862"/>
    </source>
</evidence>
<feature type="domain" description="MoaB/Mog" evidence="9">
    <location>
        <begin position="179"/>
        <end position="334"/>
    </location>
</feature>
<comment type="caution">
    <text evidence="10">The sequence shown here is derived from an EMBL/GenBank/DDBJ whole genome shotgun (WGS) entry which is preliminary data.</text>
</comment>
<keyword evidence="4 7" id="KW-0500">Molybdenum</keyword>
<dbReference type="InterPro" id="IPR005110">
    <property type="entry name" value="MoeA_linker/N"/>
</dbReference>
<proteinExistence type="inferred from homology"/>
<evidence type="ECO:0000256" key="8">
    <source>
        <dbReference type="SAM" id="MobiDB-lite"/>
    </source>
</evidence>
<dbReference type="Proteomes" id="UP001589862">
    <property type="component" value="Unassembled WGS sequence"/>
</dbReference>
<dbReference type="InterPro" id="IPR008284">
    <property type="entry name" value="MoCF_biosynth_CS"/>
</dbReference>
<dbReference type="Gene3D" id="3.40.980.10">
    <property type="entry name" value="MoaB/Mog-like domain"/>
    <property type="match status" value="1"/>
</dbReference>
<dbReference type="Pfam" id="PF00994">
    <property type="entry name" value="MoCF_biosynth"/>
    <property type="match status" value="1"/>
</dbReference>
<reference evidence="10 11" key="1">
    <citation type="submission" date="2024-09" db="EMBL/GenBank/DDBJ databases">
        <authorList>
            <person name="Sun Q."/>
            <person name="Mori K."/>
        </authorList>
    </citation>
    <scope>NUCLEOTIDE SEQUENCE [LARGE SCALE GENOMIC DNA]</scope>
    <source>
        <strain evidence="10 11">NCAIM B.02604</strain>
    </source>
</reference>
<evidence type="ECO:0000256" key="4">
    <source>
        <dbReference type="ARBA" id="ARBA00022505"/>
    </source>
</evidence>
<dbReference type="EC" id="2.10.1.1" evidence="7"/>
<keyword evidence="7" id="KW-0479">Metal-binding</keyword>
<organism evidence="10 11">
    <name type="scientific">Micrococcoides hystricis</name>
    <dbReference type="NCBI Taxonomy" id="1572761"/>
    <lineage>
        <taxon>Bacteria</taxon>
        <taxon>Bacillati</taxon>
        <taxon>Actinomycetota</taxon>
        <taxon>Actinomycetes</taxon>
        <taxon>Micrococcales</taxon>
        <taxon>Micrococcaceae</taxon>
        <taxon>Micrococcoides</taxon>
    </lineage>
</organism>
<evidence type="ECO:0000256" key="7">
    <source>
        <dbReference type="RuleBase" id="RU365090"/>
    </source>
</evidence>
<evidence type="ECO:0000313" key="10">
    <source>
        <dbReference type="EMBL" id="MFC0581839.1"/>
    </source>
</evidence>
<dbReference type="Gene3D" id="2.40.340.10">
    <property type="entry name" value="MoeA, C-terminal, domain IV"/>
    <property type="match status" value="1"/>
</dbReference>
<dbReference type="EMBL" id="JBHLUB010000026">
    <property type="protein sequence ID" value="MFC0581839.1"/>
    <property type="molecule type" value="Genomic_DNA"/>
</dbReference>
<comment type="similarity">
    <text evidence="3 7">Belongs to the MoeA family.</text>
</comment>
<dbReference type="InterPro" id="IPR001453">
    <property type="entry name" value="MoaB/Mog_dom"/>
</dbReference>
<feature type="region of interest" description="Disordered" evidence="8">
    <location>
        <begin position="1"/>
        <end position="21"/>
    </location>
</feature>